<proteinExistence type="predicted"/>
<feature type="compositionally biased region" description="Low complexity" evidence="1">
    <location>
        <begin position="736"/>
        <end position="756"/>
    </location>
</feature>
<feature type="compositionally biased region" description="Low complexity" evidence="1">
    <location>
        <begin position="1013"/>
        <end position="1029"/>
    </location>
</feature>
<dbReference type="SUPFAM" id="SSF53335">
    <property type="entry name" value="S-adenosyl-L-methionine-dependent methyltransferases"/>
    <property type="match status" value="1"/>
</dbReference>
<feature type="region of interest" description="Disordered" evidence="1">
    <location>
        <begin position="691"/>
        <end position="722"/>
    </location>
</feature>
<feature type="compositionally biased region" description="Low complexity" evidence="1">
    <location>
        <begin position="905"/>
        <end position="923"/>
    </location>
</feature>
<name>A0A8H4RHQ8_9HELO</name>
<evidence type="ECO:0000256" key="1">
    <source>
        <dbReference type="SAM" id="MobiDB-lite"/>
    </source>
</evidence>
<comment type="caution">
    <text evidence="2">The sequence shown here is derived from an EMBL/GenBank/DDBJ whole genome shotgun (WGS) entry which is preliminary data.</text>
</comment>
<feature type="region of interest" description="Disordered" evidence="1">
    <location>
        <begin position="580"/>
        <end position="628"/>
    </location>
</feature>
<feature type="compositionally biased region" description="Low complexity" evidence="1">
    <location>
        <begin position="1048"/>
        <end position="1065"/>
    </location>
</feature>
<dbReference type="GO" id="GO:0008757">
    <property type="term" value="F:S-adenosylmethionine-dependent methyltransferase activity"/>
    <property type="evidence" value="ECO:0007669"/>
    <property type="project" value="UniProtKB-ARBA"/>
</dbReference>
<dbReference type="OrthoDB" id="433955at2759"/>
<feature type="compositionally biased region" description="Low complexity" evidence="1">
    <location>
        <begin position="1386"/>
        <end position="1401"/>
    </location>
</feature>
<dbReference type="Proteomes" id="UP000566819">
    <property type="component" value="Unassembled WGS sequence"/>
</dbReference>
<evidence type="ECO:0000313" key="3">
    <source>
        <dbReference type="Proteomes" id="UP000566819"/>
    </source>
</evidence>
<feature type="region of interest" description="Disordered" evidence="1">
    <location>
        <begin position="1321"/>
        <end position="1401"/>
    </location>
</feature>
<feature type="region of interest" description="Disordered" evidence="1">
    <location>
        <begin position="1434"/>
        <end position="1460"/>
    </location>
</feature>
<feature type="region of interest" description="Disordered" evidence="1">
    <location>
        <begin position="736"/>
        <end position="798"/>
    </location>
</feature>
<reference evidence="2 3" key="1">
    <citation type="submission" date="2020-03" db="EMBL/GenBank/DDBJ databases">
        <title>Draft Genome Sequence of Cudoniella acicularis.</title>
        <authorList>
            <person name="Buettner E."/>
            <person name="Kellner H."/>
        </authorList>
    </citation>
    <scope>NUCLEOTIDE SEQUENCE [LARGE SCALE GENOMIC DNA]</scope>
    <source>
        <strain evidence="2 3">DSM 108380</strain>
    </source>
</reference>
<feature type="compositionally biased region" description="Polar residues" evidence="1">
    <location>
        <begin position="1198"/>
        <end position="1215"/>
    </location>
</feature>
<evidence type="ECO:0000313" key="2">
    <source>
        <dbReference type="EMBL" id="KAF4629461.1"/>
    </source>
</evidence>
<dbReference type="PANTHER" id="PTHR14614:SF156">
    <property type="entry name" value="PROTEIN-LYSINE N-METHYLTRANSFERASE EFM2"/>
    <property type="match status" value="1"/>
</dbReference>
<feature type="compositionally biased region" description="Low complexity" evidence="1">
    <location>
        <begin position="976"/>
        <end position="990"/>
    </location>
</feature>
<feature type="region of interest" description="Disordered" evidence="1">
    <location>
        <begin position="1185"/>
        <end position="1295"/>
    </location>
</feature>
<dbReference type="InterPro" id="IPR019410">
    <property type="entry name" value="Methyltransf_16"/>
</dbReference>
<feature type="compositionally biased region" description="Low complexity" evidence="1">
    <location>
        <begin position="931"/>
        <end position="941"/>
    </location>
</feature>
<feature type="region of interest" description="Disordered" evidence="1">
    <location>
        <begin position="1634"/>
        <end position="1653"/>
    </location>
</feature>
<feature type="compositionally biased region" description="Low complexity" evidence="1">
    <location>
        <begin position="1334"/>
        <end position="1350"/>
    </location>
</feature>
<gene>
    <name evidence="2" type="ORF">G7Y89_g8684</name>
</gene>
<accession>A0A8H4RHQ8</accession>
<feature type="compositionally biased region" description="Polar residues" evidence="1">
    <location>
        <begin position="1244"/>
        <end position="1268"/>
    </location>
</feature>
<dbReference type="InterPro" id="IPR029063">
    <property type="entry name" value="SAM-dependent_MTases_sf"/>
</dbReference>
<keyword evidence="3" id="KW-1185">Reference proteome</keyword>
<feature type="region of interest" description="Disordered" evidence="1">
    <location>
        <begin position="1511"/>
        <end position="1536"/>
    </location>
</feature>
<feature type="compositionally biased region" description="Polar residues" evidence="1">
    <location>
        <begin position="1443"/>
        <end position="1452"/>
    </location>
</feature>
<feature type="compositionally biased region" description="Polar residues" evidence="1">
    <location>
        <begin position="956"/>
        <end position="975"/>
    </location>
</feature>
<organism evidence="2 3">
    <name type="scientific">Cudoniella acicularis</name>
    <dbReference type="NCBI Taxonomy" id="354080"/>
    <lineage>
        <taxon>Eukaryota</taxon>
        <taxon>Fungi</taxon>
        <taxon>Dikarya</taxon>
        <taxon>Ascomycota</taxon>
        <taxon>Pezizomycotina</taxon>
        <taxon>Leotiomycetes</taxon>
        <taxon>Helotiales</taxon>
        <taxon>Tricladiaceae</taxon>
        <taxon>Cudoniella</taxon>
    </lineage>
</organism>
<feature type="region of interest" description="Disordered" evidence="1">
    <location>
        <begin position="1048"/>
        <end position="1110"/>
    </location>
</feature>
<feature type="region of interest" description="Disordered" evidence="1">
    <location>
        <begin position="894"/>
        <end position="1035"/>
    </location>
</feature>
<dbReference type="GO" id="GO:0005829">
    <property type="term" value="C:cytosol"/>
    <property type="evidence" value="ECO:0007669"/>
    <property type="project" value="TreeGrafter"/>
</dbReference>
<dbReference type="EMBL" id="JAAMPI010000674">
    <property type="protein sequence ID" value="KAF4629461.1"/>
    <property type="molecule type" value="Genomic_DNA"/>
</dbReference>
<dbReference type="PANTHER" id="PTHR14614">
    <property type="entry name" value="HEPATOCELLULAR CARCINOMA-ASSOCIATED ANTIGEN"/>
    <property type="match status" value="1"/>
</dbReference>
<dbReference type="Gene3D" id="3.40.50.150">
    <property type="entry name" value="Vaccinia Virus protein VP39"/>
    <property type="match status" value="1"/>
</dbReference>
<feature type="compositionally biased region" description="Polar residues" evidence="1">
    <location>
        <begin position="593"/>
        <end position="628"/>
    </location>
</feature>
<protein>
    <submittedName>
        <fullName evidence="2">Uncharacterized protein</fullName>
    </submittedName>
</protein>
<sequence length="1689" mass="184244">MGSISVNVLDLPHLRDKPSFQVLVETLKALTLNPSTWSDSAFDSSTPEDPIATSRYLTFILKNPFDWFEDAADVDSNEQREMVWNLASQRLSERCGRTAMGEISRSWVIPEFRERPALKLEIREPPLTGDNLGLKTWGTAWAIAQKLDMIGAKYFSHLLKCNLGTFNTTTSDSNTHSQTRILELGAGTGLLGLAAAAMWSTDIVLTDMEVIRENLLFNIDKNMDLLESRGAKVIGDVLDWTEPEKGLTKCFNKQFEIVLASDPLYDDSHPELVAKMIKQHLKLASSSRAMVAVPLRDKKTAEFALKLQDIMLSYNFQLLHEGTEVCRDDWATKGGENNRARKTESVQAVEEIFRQIILGAGESRTVSLLRIPLPKSSSQTFSQRSTFDPSVVQGRRALFYIPETKRDGSYGLDALDILTLEPLSELWLFFPISTPRCHSTHHSEDTNLRFDLLSWIHDLDSVNNSLASGEPKILAKPFKPPSGIITEDYRPNLDNKTSTSPRMVGVKQWSDERVLFVAQMREQRFNYDAIVEACKAQWPRSQHKFTVNSIKYGILQYKERLPRFLSEGKVQNAQAVNMQSAPPVAGPQYPGNDGSSGNVTVNRTANKNYGQHSSPTPQAYGGQAQSHQTTANAGLSIITGYPANPYKTEASSRLVAPQNAVNGQSANGMPIEEQPGLVNEDNAEEELAENIDNQVTGSSPDDDGNLNQRDHGSDTSEDGSDDGLISQEVALAAQLAHQEAQQEIQRMQQERMTQTANQEVPRFTPLPPTGAPRSQAPRQNPPAMGKIAGQQRAQPPSHPPMVMDPRQQQHYIQQMRHQNQPPPQIQEQYFGPPQNFNMHAQMQAPQMMPQFGPGQPINAAYNHHQQMMQNGYAMVPNALSQMYMGGRMAAPPAGYPPHMPNQFYQPQQGPQHQPVFHGHGHPSAMPPPQAPQQQSPQFSLPRPSPGPRSRAVSAGRASNPQTPQENNFAPSNAAIQQQNQRPVPQSQRVPAGRTSNPPIPQPNSPVFNEPMLQQAQQQHSSGRQRAGSSTNNNSVVEPNLMLQSAFTPSESISSPLTSTPTSSIPMPVADQSAEKLKQKRNRKKETPATSTPANIPVPESQGAIQNSDSQSKVKDGVLEVFSPVFETRFVAPSSSSGWTTFARIMQNQGASPIGSFASFQNKDGVTIKFINPVFKAGFEFPDSSGPSAPVAGGAPMTPASSGQGMTPVSQNSSFQAGRALSMPRRQEPDTPTPQGRIRPGPASTAYQQGRATPLQESASQLPSSSPQIGTKRRMAGNTEGVGNSAKKQKVGTNAAVPRPSVVASAPISPALFQTLAPVAHATSQQTLPNDAERSSSTPATPATAQQTLSTFAENSLAMGQGSSQPTPNIGEPSQPIPVSANPPTTAAEQSSSALAPAPAAALEDPSFEDLFGNVENSDIDRFFDNSSFDYQGLFGDNYIDPNPHSSDPTVNDPSDPFFGEQSRLDRFSWQELSNNQQYAPLPESSNASKPNAEVVSNANTALVGTEVSNLHKESDMTQSLDSAEKASAQTPEEGPQLANVNNIENFDAESPVLHTAEPDNSIKAESQEQNTSIFGYDDDDNDIWAALTGMEPEPNPNANAFLTLEEDDNGMIVPPVPVPQSNQAHYIPPLRAYHQNNNSSAPAQHTTSSGHPQFLMNDLARSEEAWVRCEEAADPSNAWKANMNKRFGI</sequence>
<dbReference type="Pfam" id="PF10294">
    <property type="entry name" value="Methyltransf_16"/>
    <property type="match status" value="1"/>
</dbReference>
<feature type="compositionally biased region" description="Polar residues" evidence="1">
    <location>
        <begin position="1634"/>
        <end position="1651"/>
    </location>
</feature>